<accession>A0A8S5MQ34</accession>
<dbReference type="EMBL" id="BK014953">
    <property type="protein sequence ID" value="DAD84183.1"/>
    <property type="molecule type" value="Genomic_DNA"/>
</dbReference>
<name>A0A8S5MQ34_9CAUD</name>
<reference evidence="1" key="1">
    <citation type="journal article" date="2021" name="Proc. Natl. Acad. Sci. U.S.A.">
        <title>A Catalog of Tens of Thousands of Viruses from Human Metagenomes Reveals Hidden Associations with Chronic Diseases.</title>
        <authorList>
            <person name="Tisza M.J."/>
            <person name="Buck C.B."/>
        </authorList>
    </citation>
    <scope>NUCLEOTIDE SEQUENCE</scope>
    <source>
        <strain evidence="1">CtsIQ24</strain>
    </source>
</reference>
<evidence type="ECO:0000313" key="1">
    <source>
        <dbReference type="EMBL" id="DAD84183.1"/>
    </source>
</evidence>
<sequence>MRIFSKKAFAIGPGAQKGLDTVELFVTVPKAFQDMPDKYVDDPTFKLAVSSGDIIVADANNTEKKIVDAEFSDVPQETAKDKIEVFYEELKAKNREETLKLADEYSVKYSDDDKLGNIKKRVFEAYKLNNNEN</sequence>
<proteinExistence type="predicted"/>
<organism evidence="1">
    <name type="scientific">Siphoviridae sp. ctsIQ24</name>
    <dbReference type="NCBI Taxonomy" id="2826484"/>
    <lineage>
        <taxon>Viruses</taxon>
        <taxon>Duplodnaviria</taxon>
        <taxon>Heunggongvirae</taxon>
        <taxon>Uroviricota</taxon>
        <taxon>Caudoviricetes</taxon>
    </lineage>
</organism>
<protein>
    <submittedName>
        <fullName evidence="1">Uncharacterized protein</fullName>
    </submittedName>
</protein>